<feature type="domain" description="GP-PDE" evidence="9">
    <location>
        <begin position="378"/>
        <end position="680"/>
    </location>
</feature>
<organism evidence="10 11">
    <name type="scientific">Camellia sinensis</name>
    <name type="common">Tea plant</name>
    <name type="synonym">Thea sinensis</name>
    <dbReference type="NCBI Taxonomy" id="4442"/>
    <lineage>
        <taxon>Eukaryota</taxon>
        <taxon>Viridiplantae</taxon>
        <taxon>Streptophyta</taxon>
        <taxon>Embryophyta</taxon>
        <taxon>Tracheophyta</taxon>
        <taxon>Spermatophyta</taxon>
        <taxon>Magnoliopsida</taxon>
        <taxon>eudicotyledons</taxon>
        <taxon>Gunneridae</taxon>
        <taxon>Pentapetalae</taxon>
        <taxon>asterids</taxon>
        <taxon>Ericales</taxon>
        <taxon>Theaceae</taxon>
        <taxon>Camellia</taxon>
    </lineage>
</organism>
<evidence type="ECO:0000256" key="2">
    <source>
        <dbReference type="ARBA" id="ARBA00012247"/>
    </source>
</evidence>
<evidence type="ECO:0000256" key="1">
    <source>
        <dbReference type="ARBA" id="ARBA00007277"/>
    </source>
</evidence>
<dbReference type="FunFam" id="3.20.20.190:FF:000011">
    <property type="entry name" value="Glycerophosphodiester phosphodiesterase GDPDL3"/>
    <property type="match status" value="2"/>
</dbReference>
<dbReference type="PROSITE" id="PS51704">
    <property type="entry name" value="GP_PDE"/>
    <property type="match status" value="4"/>
</dbReference>
<dbReference type="InterPro" id="IPR030395">
    <property type="entry name" value="GP_PDE_dom"/>
</dbReference>
<feature type="domain" description="GP-PDE" evidence="9">
    <location>
        <begin position="1139"/>
        <end position="1441"/>
    </location>
</feature>
<keyword evidence="11" id="KW-1185">Reference proteome</keyword>
<dbReference type="CDD" id="cd08603">
    <property type="entry name" value="GDPD_SHV3_repeat_1"/>
    <property type="match status" value="2"/>
</dbReference>
<comment type="catalytic activity">
    <reaction evidence="7">
        <text>a sn-glycero-3-phosphodiester + H2O = an alcohol + sn-glycerol 3-phosphate + H(+)</text>
        <dbReference type="Rhea" id="RHEA:12969"/>
        <dbReference type="ChEBI" id="CHEBI:15377"/>
        <dbReference type="ChEBI" id="CHEBI:15378"/>
        <dbReference type="ChEBI" id="CHEBI:30879"/>
        <dbReference type="ChEBI" id="CHEBI:57597"/>
        <dbReference type="ChEBI" id="CHEBI:83408"/>
        <dbReference type="EC" id="3.1.4.46"/>
    </reaction>
</comment>
<evidence type="ECO:0000256" key="8">
    <source>
        <dbReference type="SAM" id="MobiDB-lite"/>
    </source>
</evidence>
<proteinExistence type="inferred from homology"/>
<dbReference type="PANTHER" id="PTHR43620">
    <property type="entry name" value="GLYCEROPHOSPHORYL DIESTER PHOSPHODIESTERASE"/>
    <property type="match status" value="1"/>
</dbReference>
<feature type="compositionally biased region" description="Polar residues" evidence="8">
    <location>
        <begin position="1"/>
        <end position="15"/>
    </location>
</feature>
<gene>
    <name evidence="10" type="ORF">HYC85_014889</name>
</gene>
<evidence type="ECO:0000313" key="11">
    <source>
        <dbReference type="Proteomes" id="UP000593564"/>
    </source>
</evidence>
<dbReference type="Proteomes" id="UP000593564">
    <property type="component" value="Unassembled WGS sequence"/>
</dbReference>
<keyword evidence="3" id="KW-0732">Signal</keyword>
<feature type="region of interest" description="Disordered" evidence="8">
    <location>
        <begin position="733"/>
        <end position="755"/>
    </location>
</feature>
<dbReference type="PANTHER" id="PTHR43620:SF7">
    <property type="entry name" value="GLYCEROPHOSPHODIESTER PHOSPHODIESTERASE GDPD5-RELATED"/>
    <property type="match status" value="1"/>
</dbReference>
<dbReference type="EMBL" id="JACBKZ010000006">
    <property type="protein sequence ID" value="KAF5948932.1"/>
    <property type="molecule type" value="Genomic_DNA"/>
</dbReference>
<feature type="compositionally biased region" description="Low complexity" evidence="8">
    <location>
        <begin position="1498"/>
        <end position="1514"/>
    </location>
</feature>
<name>A0A7J7H7K1_CAMSI</name>
<comment type="similarity">
    <text evidence="1">Belongs to the glycerophosphoryl diester phosphodiesterase family.</text>
</comment>
<dbReference type="EC" id="3.1.4.46" evidence="2"/>
<keyword evidence="6" id="KW-0325">Glycoprotein</keyword>
<dbReference type="Pfam" id="PF03009">
    <property type="entry name" value="GDPD"/>
    <property type="match status" value="2"/>
</dbReference>
<dbReference type="FunFam" id="3.20.20.190:FF:000013">
    <property type="entry name" value="Glycerophosphodiester phosphodiesterase GDPDL3"/>
    <property type="match status" value="1"/>
</dbReference>
<dbReference type="SUPFAM" id="SSF51695">
    <property type="entry name" value="PLC-like phosphodiesterases"/>
    <property type="match status" value="4"/>
</dbReference>
<reference evidence="10 11" key="2">
    <citation type="submission" date="2020-07" db="EMBL/GenBank/DDBJ databases">
        <title>Genome assembly of wild tea tree DASZ reveals pedigree and selection history of tea varieties.</title>
        <authorList>
            <person name="Zhang W."/>
        </authorList>
    </citation>
    <scope>NUCLEOTIDE SEQUENCE [LARGE SCALE GENOMIC DNA]</scope>
    <source>
        <strain evidence="11">cv. G240</strain>
        <tissue evidence="10">Leaf</tissue>
    </source>
</reference>
<dbReference type="InterPro" id="IPR017946">
    <property type="entry name" value="PLC-like_Pdiesterase_TIM-brl"/>
</dbReference>
<evidence type="ECO:0000256" key="3">
    <source>
        <dbReference type="ARBA" id="ARBA00022729"/>
    </source>
</evidence>
<evidence type="ECO:0000313" key="10">
    <source>
        <dbReference type="EMBL" id="KAF5948932.1"/>
    </source>
</evidence>
<evidence type="ECO:0000259" key="9">
    <source>
        <dbReference type="PROSITE" id="PS51704"/>
    </source>
</evidence>
<evidence type="ECO:0000256" key="4">
    <source>
        <dbReference type="ARBA" id="ARBA00022798"/>
    </source>
</evidence>
<evidence type="ECO:0000256" key="7">
    <source>
        <dbReference type="ARBA" id="ARBA00047512"/>
    </source>
</evidence>
<feature type="domain" description="GP-PDE" evidence="9">
    <location>
        <begin position="80"/>
        <end position="362"/>
    </location>
</feature>
<dbReference type="CDD" id="cd08604">
    <property type="entry name" value="GDPD_SHV3_repeat_2"/>
    <property type="match status" value="2"/>
</dbReference>
<feature type="domain" description="GP-PDE" evidence="9">
    <location>
        <begin position="830"/>
        <end position="1123"/>
    </location>
</feature>
<sequence length="1543" mass="167434">MENTPGISAKASSHLTEPENPPEIASSFRAVEYFPAKFAGEMCKFGSLVFLLLLCSAALASAQGSKNRTTKWQTLSGNEPLVIARGGFSGLFPDSSGIAYQFAGLVSLPNVLYWCDVQLTKDGAGVCFPNLMLGNGSNIADVYPNKTSAYYSVDFTLNELTKRIYSRPDKFDGYQILTVQDMVKQMSPPGLWLNIQHDAFFSQHNLSMRSFALSVFKSVIVNYMSSPEVNFLKSILARKPSTTKLIFRFLGEDEVEPSTNQTYGSLLKNLTFIKTFASGILVPKTYIWPVDASQYLQSSTLIVLDAHKEGLEIFASDFANDNVLPYDFSYDPVAEYLAFIDNGNFSVDGVISDFPMTPSEAIACFSHIDKNAPGQAKPLVISSKGASGDFPGCTDLAYQRAISDGVDVLDCPVQMSKDGIPVCLGSINLIDSSTVLQSPFSNLATSIPELQVANGIFTFSLTWSEIHNLTPAIANTYANGYALFRNPKYKNAGKFMTLSDFLALANNASSVSGVLIGIEDAAYLAENQGLSVTDAVLNTIKNSSLNSQTVKKIMVQSSNSSVLIKFNQESNYELVYKVDENIRDADAVTITDIKKFANSVVISKSSVFPDSWAYITSMTTIVQKLQGFNLAVYVGLFRNEFISQDWDFFSDATVEINNFVMGAGVDAVVTEFPRTAAKYKRNLCLGSKTPNYMLPVQPGGLIQLMIHQVMPPAEAPNPVLTVADVIESPLPAVKRSSTSNTSNTNGSVAPSPTQPNGQPKVLACFIMSYLAVLLAALDLAVEHFPAKSAGEMFKLGSLVFLLLLGSAALAATQGSTNRTTKWQTLSGNEPLVVAHGGFSGMFPDSSGVAYQFAGLVSLRNVLYWCDVQLTKDGAGICFPNLMIVNGSDISTFYPNKTSTYSVNGVSMTGWFPVDFTLNELTNVGIYSRPDKFDGYQILTVQDMVKQMSPPGLWLNIQHDAFFSQHNLSMRSFALSVFRSVVVNYMSSPEVNFLKSILSRKPSITKLIFRFLRADEVEPSTNQTYESLSKNLTYIKTFASGILVPKSYIWPVDASQYLLPHTSIVLDAHKEGLEIFASDFANDNSLAYNFSYDPVAEYLAFIDNGNFSVDGVISDFPVTPSAAIACFSHIGKNAAGQAKPLVISSKGSSGDFPGCTDSAYQRAILDGVDVLDCPVQMSKDGIPVCLGSINLIDSSTVIQSPFSNLTTSIPELGVVNGIFTFSLTWSEIQSLTPAIANPYANGYALFRNPKYKNAGKFMTLSDFLALANNASSVSGVLISIEDAAYLAENQGLSVTDAVLNTIKNSSLNSQTVKKIMVQSSNSSVLIKFNRESNYELVYKVDENIRDADAVTITDIKKFANSVVISKSSVFPDSQAYITSMTTIVQKLQGFNLAVYVGLFRNEFISQDWDFFSDATVEINNFVMGAGVDAVVTEFPRTAAKYKRNRCLGSKAPNYMLPIQPGGLIQLMIPQNIPPAEAPNPVLTVADVVEPPLPAFVVKTPPTSNTSNTNGSTAPSPTQPNGQPKVLACIIMSYLAVLLATLALF</sequence>
<comment type="caution">
    <text evidence="10">The sequence shown here is derived from an EMBL/GenBank/DDBJ whole genome shotgun (WGS) entry which is preliminary data.</text>
</comment>
<evidence type="ECO:0000256" key="5">
    <source>
        <dbReference type="ARBA" id="ARBA00022801"/>
    </source>
</evidence>
<accession>A0A7J7H7K1</accession>
<feature type="compositionally biased region" description="Low complexity" evidence="8">
    <location>
        <begin position="736"/>
        <end position="745"/>
    </location>
</feature>
<reference evidence="11" key="1">
    <citation type="journal article" date="2020" name="Nat. Commun.">
        <title>Genome assembly of wild tea tree DASZ reveals pedigree and selection history of tea varieties.</title>
        <authorList>
            <person name="Zhang W."/>
            <person name="Zhang Y."/>
            <person name="Qiu H."/>
            <person name="Guo Y."/>
            <person name="Wan H."/>
            <person name="Zhang X."/>
            <person name="Scossa F."/>
            <person name="Alseekh S."/>
            <person name="Zhang Q."/>
            <person name="Wang P."/>
            <person name="Xu L."/>
            <person name="Schmidt M.H."/>
            <person name="Jia X."/>
            <person name="Li D."/>
            <person name="Zhu A."/>
            <person name="Guo F."/>
            <person name="Chen W."/>
            <person name="Ni D."/>
            <person name="Usadel B."/>
            <person name="Fernie A.R."/>
            <person name="Wen W."/>
        </authorList>
    </citation>
    <scope>NUCLEOTIDE SEQUENCE [LARGE SCALE GENOMIC DNA]</scope>
    <source>
        <strain evidence="11">cv. G240</strain>
    </source>
</reference>
<protein>
    <recommendedName>
        <fullName evidence="2">glycerophosphodiester phosphodiesterase</fullName>
        <ecNumber evidence="2">3.1.4.46</ecNumber>
    </recommendedName>
</protein>
<dbReference type="Gene3D" id="3.20.20.190">
    <property type="entry name" value="Phosphatidylinositol (PI) phosphodiesterase"/>
    <property type="match status" value="4"/>
</dbReference>
<dbReference type="GO" id="GO:0006629">
    <property type="term" value="P:lipid metabolic process"/>
    <property type="evidence" value="ECO:0007669"/>
    <property type="project" value="InterPro"/>
</dbReference>
<feature type="compositionally biased region" description="Polar residues" evidence="8">
    <location>
        <begin position="746"/>
        <end position="755"/>
    </location>
</feature>
<feature type="region of interest" description="Disordered" evidence="8">
    <location>
        <begin position="1"/>
        <end position="21"/>
    </location>
</feature>
<dbReference type="GO" id="GO:0008889">
    <property type="term" value="F:glycerophosphodiester phosphodiesterase activity"/>
    <property type="evidence" value="ECO:0007669"/>
    <property type="project" value="UniProtKB-EC"/>
</dbReference>
<keyword evidence="4" id="KW-0319">Glycerol metabolism</keyword>
<evidence type="ECO:0000256" key="6">
    <source>
        <dbReference type="ARBA" id="ARBA00023180"/>
    </source>
</evidence>
<keyword evidence="5" id="KW-0378">Hydrolase</keyword>
<feature type="region of interest" description="Disordered" evidence="8">
    <location>
        <begin position="1495"/>
        <end position="1519"/>
    </location>
</feature>
<dbReference type="GO" id="GO:0006071">
    <property type="term" value="P:glycerol metabolic process"/>
    <property type="evidence" value="ECO:0007669"/>
    <property type="project" value="UniProtKB-KW"/>
</dbReference>